<organism evidence="4 5">
    <name type="scientific">Iris pallida</name>
    <name type="common">Sweet iris</name>
    <dbReference type="NCBI Taxonomy" id="29817"/>
    <lineage>
        <taxon>Eukaryota</taxon>
        <taxon>Viridiplantae</taxon>
        <taxon>Streptophyta</taxon>
        <taxon>Embryophyta</taxon>
        <taxon>Tracheophyta</taxon>
        <taxon>Spermatophyta</taxon>
        <taxon>Magnoliopsida</taxon>
        <taxon>Liliopsida</taxon>
        <taxon>Asparagales</taxon>
        <taxon>Iridaceae</taxon>
        <taxon>Iridoideae</taxon>
        <taxon>Irideae</taxon>
        <taxon>Iris</taxon>
    </lineage>
</organism>
<dbReference type="Pfam" id="PF00067">
    <property type="entry name" value="p450"/>
    <property type="match status" value="1"/>
</dbReference>
<dbReference type="EMBL" id="JANAVB010038613">
    <property type="protein sequence ID" value="KAJ6800963.1"/>
    <property type="molecule type" value="Genomic_DNA"/>
</dbReference>
<dbReference type="SUPFAM" id="SSF48264">
    <property type="entry name" value="Cytochrome P450"/>
    <property type="match status" value="1"/>
</dbReference>
<evidence type="ECO:0000256" key="3">
    <source>
        <dbReference type="SAM" id="Phobius"/>
    </source>
</evidence>
<keyword evidence="2" id="KW-0560">Oxidoreductase</keyword>
<keyword evidence="3" id="KW-0472">Membrane</keyword>
<dbReference type="InterPro" id="IPR036396">
    <property type="entry name" value="Cyt_P450_sf"/>
</dbReference>
<dbReference type="FunFam" id="1.10.630.10:FF:000207">
    <property type="entry name" value="Putative cytochrome P450 superfamily protein"/>
    <property type="match status" value="1"/>
</dbReference>
<sequence>MDCAAAQSFTALCAAVVVWYTVLFFRLRRSRRSPPLPPGPTGLPVIGSLLSLPPELHLHFTKLARMYGPIYRIHLGRKLAIVVSSPALAREVLRDNDLAMSSHDMPATGRLCSYGGNDMGYSPVGPTWRMLRRICVQGALNPSSLDAAYGLRRREVRATVGHLRASAGEEVEVGTQMFVTVMNVITSMLWRDALEGGEDRERVGREFRELMGEIMVLIGQPNVSDLFPALARFDLQGKERKMALVTERLDRVYSSVIEQKRKKKKKGEVKDLLDHMLKLEEEGGDGKTPFTMAHVKALLTDILVAGTETTSDTMEWAMAEMLLNPEIMRLAQLELDQFVGKDNIVEESHLPKLCYLGAVIKETLRLHPAAPFLIPHSAIETCTVGGYTVPKGSSVFVNAWAIHRDPSVWKDPLNFSPERFLGTGIGLDFSGSNFGYIPFGSGRRICPGIPVAERMAMYTLASFLHSFDWKVPEGTELELSERFALSLKKAKPLVAVPTPRLHNPEQYF</sequence>
<gene>
    <name evidence="4" type="ORF">M6B38_200505</name>
</gene>
<dbReference type="InterPro" id="IPR017972">
    <property type="entry name" value="Cyt_P450_CS"/>
</dbReference>
<keyword evidence="1 2" id="KW-0408">Iron</keyword>
<evidence type="ECO:0000313" key="5">
    <source>
        <dbReference type="Proteomes" id="UP001140949"/>
    </source>
</evidence>
<dbReference type="GO" id="GO:0016705">
    <property type="term" value="F:oxidoreductase activity, acting on paired donors, with incorporation or reduction of molecular oxygen"/>
    <property type="evidence" value="ECO:0007669"/>
    <property type="project" value="InterPro"/>
</dbReference>
<keyword evidence="3" id="KW-0812">Transmembrane</keyword>
<keyword evidence="2" id="KW-0503">Monooxygenase</keyword>
<dbReference type="CDD" id="cd11073">
    <property type="entry name" value="CYP76-like"/>
    <property type="match status" value="1"/>
</dbReference>
<proteinExistence type="inferred from homology"/>
<keyword evidence="3" id="KW-1133">Transmembrane helix</keyword>
<keyword evidence="1 2" id="KW-0349">Heme</keyword>
<dbReference type="GO" id="GO:0005506">
    <property type="term" value="F:iron ion binding"/>
    <property type="evidence" value="ECO:0007669"/>
    <property type="project" value="InterPro"/>
</dbReference>
<dbReference type="InterPro" id="IPR002401">
    <property type="entry name" value="Cyt_P450_E_grp-I"/>
</dbReference>
<dbReference type="GO" id="GO:0020037">
    <property type="term" value="F:heme binding"/>
    <property type="evidence" value="ECO:0007669"/>
    <property type="project" value="InterPro"/>
</dbReference>
<dbReference type="AlphaFoldDB" id="A0AAX6EAI1"/>
<dbReference type="PROSITE" id="PS00086">
    <property type="entry name" value="CYTOCHROME_P450"/>
    <property type="match status" value="1"/>
</dbReference>
<dbReference type="Gene3D" id="1.10.630.10">
    <property type="entry name" value="Cytochrome P450"/>
    <property type="match status" value="1"/>
</dbReference>
<dbReference type="GO" id="GO:0004497">
    <property type="term" value="F:monooxygenase activity"/>
    <property type="evidence" value="ECO:0007669"/>
    <property type="project" value="UniProtKB-KW"/>
</dbReference>
<name>A0AAX6EAI1_IRIPA</name>
<keyword evidence="5" id="KW-1185">Reference proteome</keyword>
<comment type="cofactor">
    <cofactor evidence="1">
        <name>heme</name>
        <dbReference type="ChEBI" id="CHEBI:30413"/>
    </cofactor>
</comment>
<comment type="caution">
    <text evidence="4">The sequence shown here is derived from an EMBL/GenBank/DDBJ whole genome shotgun (WGS) entry which is preliminary data.</text>
</comment>
<dbReference type="PRINTS" id="PR00385">
    <property type="entry name" value="P450"/>
</dbReference>
<feature type="binding site" description="axial binding residue" evidence="1">
    <location>
        <position position="446"/>
    </location>
    <ligand>
        <name>heme</name>
        <dbReference type="ChEBI" id="CHEBI:30413"/>
    </ligand>
    <ligandPart>
        <name>Fe</name>
        <dbReference type="ChEBI" id="CHEBI:18248"/>
    </ligandPart>
</feature>
<evidence type="ECO:0000313" key="4">
    <source>
        <dbReference type="EMBL" id="KAJ6800963.1"/>
    </source>
</evidence>
<dbReference type="PRINTS" id="PR00463">
    <property type="entry name" value="EP450I"/>
</dbReference>
<keyword evidence="1 2" id="KW-0479">Metal-binding</keyword>
<evidence type="ECO:0000256" key="2">
    <source>
        <dbReference type="RuleBase" id="RU000461"/>
    </source>
</evidence>
<dbReference type="InterPro" id="IPR001128">
    <property type="entry name" value="Cyt_P450"/>
</dbReference>
<dbReference type="Proteomes" id="UP001140949">
    <property type="component" value="Unassembled WGS sequence"/>
</dbReference>
<feature type="transmembrane region" description="Helical" evidence="3">
    <location>
        <begin position="6"/>
        <end position="25"/>
    </location>
</feature>
<dbReference type="PANTHER" id="PTHR47951:SF3">
    <property type="entry name" value="CYTOCHROME P450, FAMILY 706, SUBFAMILY A, POLYPEPTIDE 4"/>
    <property type="match status" value="1"/>
</dbReference>
<accession>A0AAX6EAI1</accession>
<comment type="similarity">
    <text evidence="2">Belongs to the cytochrome P450 family.</text>
</comment>
<reference evidence="4" key="1">
    <citation type="journal article" date="2023" name="GigaByte">
        <title>Genome assembly of the bearded iris, Iris pallida Lam.</title>
        <authorList>
            <person name="Bruccoleri R.E."/>
            <person name="Oakeley E.J."/>
            <person name="Faust A.M.E."/>
            <person name="Altorfer M."/>
            <person name="Dessus-Babus S."/>
            <person name="Burckhardt D."/>
            <person name="Oertli M."/>
            <person name="Naumann U."/>
            <person name="Petersen F."/>
            <person name="Wong J."/>
        </authorList>
    </citation>
    <scope>NUCLEOTIDE SEQUENCE</scope>
    <source>
        <strain evidence="4">GSM-AAB239-AS_SAM_17_03QT</strain>
    </source>
</reference>
<evidence type="ECO:0000256" key="1">
    <source>
        <dbReference type="PIRSR" id="PIRSR602401-1"/>
    </source>
</evidence>
<reference evidence="4" key="2">
    <citation type="submission" date="2023-04" db="EMBL/GenBank/DDBJ databases">
        <authorList>
            <person name="Bruccoleri R.E."/>
            <person name="Oakeley E.J."/>
            <person name="Faust A.-M."/>
            <person name="Dessus-Babus S."/>
            <person name="Altorfer M."/>
            <person name="Burckhardt D."/>
            <person name="Oertli M."/>
            <person name="Naumann U."/>
            <person name="Petersen F."/>
            <person name="Wong J."/>
        </authorList>
    </citation>
    <scope>NUCLEOTIDE SEQUENCE</scope>
    <source>
        <strain evidence="4">GSM-AAB239-AS_SAM_17_03QT</strain>
        <tissue evidence="4">Leaf</tissue>
    </source>
</reference>
<protein>
    <submittedName>
        <fullName evidence="4">Cytochrome P450 76M5-like</fullName>
    </submittedName>
</protein>
<dbReference type="PANTHER" id="PTHR47951">
    <property type="entry name" value="OS08G0547900 PROTEIN"/>
    <property type="match status" value="1"/>
</dbReference>